<comment type="caution">
    <text evidence="3">The sequence shown here is derived from an EMBL/GenBank/DDBJ whole genome shotgun (WGS) entry which is preliminary data.</text>
</comment>
<dbReference type="GO" id="GO:0031624">
    <property type="term" value="F:ubiquitin conjugating enzyme binding"/>
    <property type="evidence" value="ECO:0007669"/>
    <property type="project" value="TreeGrafter"/>
</dbReference>
<dbReference type="Proteomes" id="UP001215712">
    <property type="component" value="Unassembled WGS sequence"/>
</dbReference>
<proteinExistence type="predicted"/>
<dbReference type="PANTHER" id="PTHR12281">
    <property type="entry name" value="RP42 RELATED"/>
    <property type="match status" value="1"/>
</dbReference>
<dbReference type="InterPro" id="IPR042460">
    <property type="entry name" value="DCN1-like_PONY"/>
</dbReference>
<evidence type="ECO:0000256" key="1">
    <source>
        <dbReference type="RuleBase" id="RU410713"/>
    </source>
</evidence>
<name>A0AAD6MT46_9EURO</name>
<comment type="function">
    <text evidence="1">Neddylation of cullins play an essential role in the regulation of SCF-type complexes activity.</text>
</comment>
<dbReference type="PROSITE" id="PS51229">
    <property type="entry name" value="DCUN1"/>
    <property type="match status" value="1"/>
</dbReference>
<reference evidence="3" key="1">
    <citation type="journal article" date="2023" name="IMA Fungus">
        <title>Comparative genomic study of the Penicillium genus elucidates a diverse pangenome and 15 lateral gene transfer events.</title>
        <authorList>
            <person name="Petersen C."/>
            <person name="Sorensen T."/>
            <person name="Nielsen M.R."/>
            <person name="Sondergaard T.E."/>
            <person name="Sorensen J.L."/>
            <person name="Fitzpatrick D.A."/>
            <person name="Frisvad J.C."/>
            <person name="Nielsen K.L."/>
        </authorList>
    </citation>
    <scope>NUCLEOTIDE SEQUENCE</scope>
    <source>
        <strain evidence="3">IBT 17514</strain>
    </source>
</reference>
<dbReference type="GO" id="GO:0032182">
    <property type="term" value="F:ubiquitin-like protein binding"/>
    <property type="evidence" value="ECO:0007669"/>
    <property type="project" value="TreeGrafter"/>
</dbReference>
<dbReference type="Gene3D" id="1.10.238.200">
    <property type="entry name" value="Cullin, PONY binding domain"/>
    <property type="match status" value="1"/>
</dbReference>
<organism evidence="3 4">
    <name type="scientific">Penicillium malachiteum</name>
    <dbReference type="NCBI Taxonomy" id="1324776"/>
    <lineage>
        <taxon>Eukaryota</taxon>
        <taxon>Fungi</taxon>
        <taxon>Dikarya</taxon>
        <taxon>Ascomycota</taxon>
        <taxon>Pezizomycotina</taxon>
        <taxon>Eurotiomycetes</taxon>
        <taxon>Eurotiomycetidae</taxon>
        <taxon>Eurotiales</taxon>
        <taxon>Aspergillaceae</taxon>
        <taxon>Penicillium</taxon>
    </lineage>
</organism>
<dbReference type="Gene3D" id="1.10.238.10">
    <property type="entry name" value="EF-hand"/>
    <property type="match status" value="1"/>
</dbReference>
<dbReference type="InterPro" id="IPR005176">
    <property type="entry name" value="PONY_dom"/>
</dbReference>
<sequence length="211" mass="24591">MEHSVNQVFSKYHGASDEPDKIGIEGAMRFLGDIDVQLDEITCLAIAEFCKCPTMGEFTRAEFIQAWVGQRCTTIAQMKTHANRLRMKLRTDMDYRRSVYLYTFLVSRVQGQRHVQHDIAVDHWRLFFTEEGSNAGNSATTPWLDWWIEFLEGRGKRPVSRDLWGQIELFLVEANKDETFGFWDVEGSWPPTIDEFVAWVKAKREEGKMEE</sequence>
<keyword evidence="4" id="KW-1185">Reference proteome</keyword>
<reference evidence="3" key="2">
    <citation type="submission" date="2023-01" db="EMBL/GenBank/DDBJ databases">
        <authorList>
            <person name="Petersen C."/>
        </authorList>
    </citation>
    <scope>NUCLEOTIDE SEQUENCE</scope>
    <source>
        <strain evidence="3">IBT 17514</strain>
    </source>
</reference>
<dbReference type="EMBL" id="JAQJAN010000013">
    <property type="protein sequence ID" value="KAJ5712653.1"/>
    <property type="molecule type" value="Genomic_DNA"/>
</dbReference>
<evidence type="ECO:0000313" key="4">
    <source>
        <dbReference type="Proteomes" id="UP001215712"/>
    </source>
</evidence>
<dbReference type="AlphaFoldDB" id="A0AAD6MT46"/>
<dbReference type="GO" id="GO:0000151">
    <property type="term" value="C:ubiquitin ligase complex"/>
    <property type="evidence" value="ECO:0007669"/>
    <property type="project" value="TreeGrafter"/>
</dbReference>
<feature type="domain" description="DCUN1" evidence="2">
    <location>
        <begin position="1"/>
        <end position="201"/>
    </location>
</feature>
<accession>A0AAD6MT46</accession>
<dbReference type="GO" id="GO:0097602">
    <property type="term" value="F:cullin family protein binding"/>
    <property type="evidence" value="ECO:0007669"/>
    <property type="project" value="TreeGrafter"/>
</dbReference>
<dbReference type="PANTHER" id="PTHR12281:SF31">
    <property type="entry name" value="DCN1-LIKE PROTEIN 3"/>
    <property type="match status" value="1"/>
</dbReference>
<evidence type="ECO:0000259" key="2">
    <source>
        <dbReference type="PROSITE" id="PS51229"/>
    </source>
</evidence>
<gene>
    <name evidence="3" type="ORF">N7493_009121</name>
</gene>
<dbReference type="InterPro" id="IPR014764">
    <property type="entry name" value="DCN-prot"/>
</dbReference>
<dbReference type="Pfam" id="PF03556">
    <property type="entry name" value="Cullin_binding"/>
    <property type="match status" value="1"/>
</dbReference>
<evidence type="ECO:0000313" key="3">
    <source>
        <dbReference type="EMBL" id="KAJ5712653.1"/>
    </source>
</evidence>
<dbReference type="GO" id="GO:0045116">
    <property type="term" value="P:protein neddylation"/>
    <property type="evidence" value="ECO:0007669"/>
    <property type="project" value="TreeGrafter"/>
</dbReference>
<protein>
    <recommendedName>
        <fullName evidence="1">Defective in cullin neddylation protein</fullName>
    </recommendedName>
</protein>